<feature type="compositionally biased region" description="Basic and acidic residues" evidence="4">
    <location>
        <begin position="171"/>
        <end position="183"/>
    </location>
</feature>
<reference evidence="7" key="1">
    <citation type="submission" date="2021-08" db="EMBL/GenBank/DDBJ databases">
        <title>DNA methylation of m4C regulates biosynthesis of daptomycin in Streptomyces roseosporus L30.</title>
        <authorList>
            <person name="Fang J.-L."/>
        </authorList>
    </citation>
    <scope>NUCLEOTIDE SEQUENCE</scope>
    <source>
        <strain evidence="7">L30</strain>
    </source>
</reference>
<dbReference type="InterPro" id="IPR019887">
    <property type="entry name" value="Tscrpt_reg_AsnC/Lrp_C"/>
</dbReference>
<evidence type="ECO:0000256" key="2">
    <source>
        <dbReference type="ARBA" id="ARBA00023125"/>
    </source>
</evidence>
<protein>
    <submittedName>
        <fullName evidence="7">Lrp/AsnC family transcriptional regulator</fullName>
    </submittedName>
</protein>
<gene>
    <name evidence="7" type="ORF">K7395_20915</name>
</gene>
<dbReference type="PANTHER" id="PTHR30154:SF34">
    <property type="entry name" value="TRANSCRIPTIONAL REGULATOR AZLB"/>
    <property type="match status" value="1"/>
</dbReference>
<evidence type="ECO:0000313" key="8">
    <source>
        <dbReference type="Proteomes" id="UP001056079"/>
    </source>
</evidence>
<dbReference type="SUPFAM" id="SSF46785">
    <property type="entry name" value="Winged helix' DNA-binding domain"/>
    <property type="match status" value="2"/>
</dbReference>
<evidence type="ECO:0000256" key="4">
    <source>
        <dbReference type="SAM" id="MobiDB-lite"/>
    </source>
</evidence>
<dbReference type="Gene3D" id="3.30.70.920">
    <property type="match status" value="1"/>
</dbReference>
<dbReference type="RefSeq" id="WP_006125347.1">
    <property type="nucleotide sequence ID" value="NZ_CP098609.1"/>
</dbReference>
<keyword evidence="8" id="KW-1185">Reference proteome</keyword>
<evidence type="ECO:0000256" key="1">
    <source>
        <dbReference type="ARBA" id="ARBA00023015"/>
    </source>
</evidence>
<dbReference type="InterPro" id="IPR011008">
    <property type="entry name" value="Dimeric_a/b-barrel"/>
</dbReference>
<dbReference type="SMART" id="SM00344">
    <property type="entry name" value="HTH_ASNC"/>
    <property type="match status" value="2"/>
</dbReference>
<dbReference type="Gene3D" id="1.10.10.10">
    <property type="entry name" value="Winged helix-like DNA-binding domain superfamily/Winged helix DNA-binding domain"/>
    <property type="match status" value="2"/>
</dbReference>
<dbReference type="PRINTS" id="PR00033">
    <property type="entry name" value="HTHASNC"/>
</dbReference>
<keyword evidence="1" id="KW-0805">Transcription regulation</keyword>
<keyword evidence="2" id="KW-0238">DNA-binding</keyword>
<dbReference type="PANTHER" id="PTHR30154">
    <property type="entry name" value="LEUCINE-RESPONSIVE REGULATORY PROTEIN"/>
    <property type="match status" value="1"/>
</dbReference>
<name>A0ABY4V0C3_STRFL</name>
<feature type="region of interest" description="Disordered" evidence="4">
    <location>
        <begin position="367"/>
        <end position="406"/>
    </location>
</feature>
<feature type="domain" description="HTH asnC-type" evidence="6">
    <location>
        <begin position="198"/>
        <end position="238"/>
    </location>
</feature>
<organism evidence="7 8">
    <name type="scientific">Streptomyces filamentosus</name>
    <name type="common">Streptomyces roseosporus</name>
    <dbReference type="NCBI Taxonomy" id="67294"/>
    <lineage>
        <taxon>Bacteria</taxon>
        <taxon>Bacillati</taxon>
        <taxon>Actinomycetota</taxon>
        <taxon>Actinomycetes</taxon>
        <taxon>Kitasatosporales</taxon>
        <taxon>Streptomycetaceae</taxon>
        <taxon>Streptomyces</taxon>
    </lineage>
</organism>
<feature type="domain" description="Transcription regulator AsnC/Lrp ligand binding" evidence="5">
    <location>
        <begin position="90"/>
        <end position="158"/>
    </location>
</feature>
<dbReference type="InterPro" id="IPR036390">
    <property type="entry name" value="WH_DNA-bd_sf"/>
</dbReference>
<feature type="domain" description="HTH asnC-type" evidence="6">
    <location>
        <begin position="25"/>
        <end position="65"/>
    </location>
</feature>
<sequence length="406" mass="44160">MAHSAQESATEAAEAATAGRPEPVLDELDYLLITALQTSPRAEWQQIGKVLGVDASTAARRWNRLTEAGHAWLSCYTVAVGPAVPIVAFIEVDCAAGALHDVAAEIADDPHLITVDHVTGSRDLILTAAFPDQAALARYVGFRLDTLPGVAATRSQIATAVHAEGSRWRLDRLDPDGRSELTRGRPHPAPRRGLPSPDELDTRLCMLLAEDCRQPAARLAERTGVSASTVRRRLERMHREDALVYRCEVARYLSGWPVSVTMWGIAPPGETARIASQLIGLREMRLCASLSGPYNLLLTVWLRSAEDIATFEARLGTRFPELAIADRAVTLWPLKLAGQILDPKGRHLRGVPVRFWEDPVAERAEGDLLERLRSGPRGRPATADGQAGPPPVRQSAAPLRSDRANA</sequence>
<dbReference type="InterPro" id="IPR000485">
    <property type="entry name" value="AsnC-type_HTH_dom"/>
</dbReference>
<proteinExistence type="predicted"/>
<dbReference type="EMBL" id="CP098609">
    <property type="protein sequence ID" value="USC49010.1"/>
    <property type="molecule type" value="Genomic_DNA"/>
</dbReference>
<keyword evidence="3" id="KW-0804">Transcription</keyword>
<dbReference type="InterPro" id="IPR019888">
    <property type="entry name" value="Tscrpt_reg_AsnC-like"/>
</dbReference>
<dbReference type="InterPro" id="IPR036388">
    <property type="entry name" value="WH-like_DNA-bd_sf"/>
</dbReference>
<dbReference type="Proteomes" id="UP001056079">
    <property type="component" value="Chromosome"/>
</dbReference>
<dbReference type="SUPFAM" id="SSF54909">
    <property type="entry name" value="Dimeric alpha+beta barrel"/>
    <property type="match status" value="1"/>
</dbReference>
<evidence type="ECO:0000313" key="7">
    <source>
        <dbReference type="EMBL" id="USC49010.1"/>
    </source>
</evidence>
<evidence type="ECO:0000256" key="3">
    <source>
        <dbReference type="ARBA" id="ARBA00023163"/>
    </source>
</evidence>
<dbReference type="Pfam" id="PF01037">
    <property type="entry name" value="AsnC_trans_reg"/>
    <property type="match status" value="1"/>
</dbReference>
<dbReference type="Pfam" id="PF13404">
    <property type="entry name" value="HTH_AsnC-type"/>
    <property type="match status" value="2"/>
</dbReference>
<evidence type="ECO:0000259" key="6">
    <source>
        <dbReference type="Pfam" id="PF13404"/>
    </source>
</evidence>
<accession>A0ABY4V0C3</accession>
<feature type="region of interest" description="Disordered" evidence="4">
    <location>
        <begin position="171"/>
        <end position="198"/>
    </location>
</feature>
<evidence type="ECO:0000259" key="5">
    <source>
        <dbReference type="Pfam" id="PF01037"/>
    </source>
</evidence>